<protein>
    <recommendedName>
        <fullName evidence="4">Membrane-associated protein</fullName>
    </recommendedName>
</protein>
<evidence type="ECO:0000256" key="1">
    <source>
        <dbReference type="SAM" id="Phobius"/>
    </source>
</evidence>
<reference evidence="2 3" key="1">
    <citation type="submission" date="2019-03" db="EMBL/GenBank/DDBJ databases">
        <title>Genomic Encyclopedia of Type Strains, Phase IV (KMG-IV): sequencing the most valuable type-strain genomes for metagenomic binning, comparative biology and taxonomic classification.</title>
        <authorList>
            <person name="Goeker M."/>
        </authorList>
    </citation>
    <scope>NUCLEOTIDE SEQUENCE [LARGE SCALE GENOMIC DNA]</scope>
    <source>
        <strain evidence="2 3">DSM 26377</strain>
    </source>
</reference>
<name>A0A4V3F614_9GAMM</name>
<dbReference type="RefSeq" id="WP_246051476.1">
    <property type="nucleotide sequence ID" value="NZ_MWIN01000022.1"/>
</dbReference>
<evidence type="ECO:0008006" key="4">
    <source>
        <dbReference type="Google" id="ProtNLM"/>
    </source>
</evidence>
<proteinExistence type="predicted"/>
<comment type="caution">
    <text evidence="2">The sequence shown here is derived from an EMBL/GenBank/DDBJ whole genome shotgun (WGS) entry which is preliminary data.</text>
</comment>
<accession>A0A4V3F614</accession>
<dbReference type="Proteomes" id="UP000295341">
    <property type="component" value="Unassembled WGS sequence"/>
</dbReference>
<evidence type="ECO:0000313" key="2">
    <source>
        <dbReference type="EMBL" id="TDU31016.1"/>
    </source>
</evidence>
<dbReference type="AlphaFoldDB" id="A0A4V3F614"/>
<feature type="transmembrane region" description="Helical" evidence="1">
    <location>
        <begin position="132"/>
        <end position="148"/>
    </location>
</feature>
<gene>
    <name evidence="2" type="ORF">DFR24_0374</name>
</gene>
<feature type="transmembrane region" description="Helical" evidence="1">
    <location>
        <begin position="6"/>
        <end position="28"/>
    </location>
</feature>
<feature type="transmembrane region" description="Helical" evidence="1">
    <location>
        <begin position="100"/>
        <end position="120"/>
    </location>
</feature>
<keyword evidence="1" id="KW-0472">Membrane</keyword>
<keyword evidence="3" id="KW-1185">Reference proteome</keyword>
<feature type="transmembrane region" description="Helical" evidence="1">
    <location>
        <begin position="181"/>
        <end position="206"/>
    </location>
</feature>
<keyword evidence="1" id="KW-1133">Transmembrane helix</keyword>
<evidence type="ECO:0000313" key="3">
    <source>
        <dbReference type="Proteomes" id="UP000295341"/>
    </source>
</evidence>
<feature type="transmembrane region" description="Helical" evidence="1">
    <location>
        <begin position="35"/>
        <end position="52"/>
    </location>
</feature>
<sequence length="209" mass="23502">MALADPHIPLLVKLAYTAFMAVLVPVYLRKYGPTNFLYFCDVALLLTLAGVWTESALLLSVATVGILVAQIFWLCDFFGRLFGLPMTGMTAYMFDAERSRFLRGLSLFHGWLPVLLLYLLNCTGYDPRALPAWTVMGTVLVLVCYFLMPRPSAVRGLEPVNINYVFGFSDERPQEWMSERAWLGVTLIGFPVVLYLPAHVLLLWVMPAA</sequence>
<keyword evidence="1" id="KW-0812">Transmembrane</keyword>
<feature type="transmembrane region" description="Helical" evidence="1">
    <location>
        <begin position="58"/>
        <end position="79"/>
    </location>
</feature>
<dbReference type="EMBL" id="SOBT01000008">
    <property type="protein sequence ID" value="TDU31016.1"/>
    <property type="molecule type" value="Genomic_DNA"/>
</dbReference>
<organism evidence="2 3">
    <name type="scientific">Panacagrimonas perspica</name>
    <dbReference type="NCBI Taxonomy" id="381431"/>
    <lineage>
        <taxon>Bacteria</taxon>
        <taxon>Pseudomonadati</taxon>
        <taxon>Pseudomonadota</taxon>
        <taxon>Gammaproteobacteria</taxon>
        <taxon>Nevskiales</taxon>
        <taxon>Nevskiaceae</taxon>
        <taxon>Panacagrimonas</taxon>
    </lineage>
</organism>